<dbReference type="EMBL" id="CP069798">
    <property type="protein sequence ID" value="QRQ81324.1"/>
    <property type="molecule type" value="Genomic_DNA"/>
</dbReference>
<evidence type="ECO:0000313" key="1">
    <source>
        <dbReference type="EMBL" id="QRQ81324.1"/>
    </source>
</evidence>
<evidence type="ECO:0000313" key="2">
    <source>
        <dbReference type="Proteomes" id="UP000653156"/>
    </source>
</evidence>
<organism evidence="1 2">
    <name type="scientific">Paralysiella testudinis</name>
    <dbReference type="NCBI Taxonomy" id="2809020"/>
    <lineage>
        <taxon>Bacteria</taxon>
        <taxon>Pseudomonadati</taxon>
        <taxon>Pseudomonadota</taxon>
        <taxon>Betaproteobacteria</taxon>
        <taxon>Neisseriales</taxon>
        <taxon>Neisseriaceae</taxon>
        <taxon>Paralysiella</taxon>
    </lineage>
</organism>
<gene>
    <name evidence="1" type="ORF">JQU52_11470</name>
</gene>
<keyword evidence="2" id="KW-1185">Reference proteome</keyword>
<reference evidence="1" key="1">
    <citation type="submission" date="2021-02" db="EMBL/GenBank/DDBJ databases">
        <title>Neisseriaceae sp. 26B isolated from the cloaca of a Common Toad-headed Turtle (Mesoclemmys nasuta).</title>
        <authorList>
            <person name="Spergser J."/>
            <person name="Busse H.-J."/>
        </authorList>
    </citation>
    <scope>NUCLEOTIDE SEQUENCE</scope>
    <source>
        <strain evidence="1">26B</strain>
    </source>
</reference>
<dbReference type="KEGG" id="ptes:JQU52_11470"/>
<dbReference type="RefSeq" id="WP_230338618.1">
    <property type="nucleotide sequence ID" value="NZ_CP069798.1"/>
</dbReference>
<dbReference type="Proteomes" id="UP000653156">
    <property type="component" value="Chromosome"/>
</dbReference>
<accession>A0A892ZIG8</accession>
<dbReference type="AlphaFoldDB" id="A0A892ZIG8"/>
<name>A0A892ZIG8_9NEIS</name>
<sequence length="138" mass="16597">MIKRIIFVVIILFFYLKTGFVLAEFDEHGTKRYPFIKQKLSFQYFFVNPIGERDVEDMNERELTQYQDFCRNMFSEKARSNENHICHFQYKINNTNSKKQPNCVGSPSRTRCTVCGSPPCYLIFSNWYNKIIRLKFLY</sequence>
<protein>
    <submittedName>
        <fullName evidence="1">Uncharacterized protein</fullName>
    </submittedName>
</protein>
<proteinExistence type="predicted"/>